<keyword evidence="3" id="KW-0805">Transcription regulation</keyword>
<evidence type="ECO:0000256" key="1">
    <source>
        <dbReference type="ARBA" id="ARBA00004123"/>
    </source>
</evidence>
<evidence type="ECO:0000256" key="3">
    <source>
        <dbReference type="ARBA" id="ARBA00023015"/>
    </source>
</evidence>
<dbReference type="InterPro" id="IPR006939">
    <property type="entry name" value="SNF5"/>
</dbReference>
<feature type="compositionally biased region" description="Acidic residues" evidence="6">
    <location>
        <begin position="120"/>
        <end position="129"/>
    </location>
</feature>
<comment type="subcellular location">
    <subcellularLocation>
        <location evidence="1">Nucleus</location>
    </subcellularLocation>
</comment>
<sequence length="839" mass="91675">MAARGGPFDPWGWCCWCCAEILRYSPQRSASAFLHPALRDEASNNPLAADPRGLANLHSLDMTTAVNMNRTNAPQAFVSSFAPRIRTFGNSLLTPVVPQTILPQVRTTKRGTTAINYAEEFDDESIEDSDGPRRPTGLRTAQQRQGPDPMIEKVKELGKEIHEPVDVQGIWRDWMGKPKRTLTERQMHVQSALPTTLIPIKIDLDVAPFRPEAALPTPSNARDFGIDENLPAYKAPEPTPPYRLKDSFLWNLHEALITPDMFAKTFVDELDFPVMRKQAMILEIAQQIRVQLEEHAAIALHPLFQPEASQPAAATNAPTPAVRPALSPQGSSTPLVADTPTASHLQLPQTNGLLASDPPTPMANGNGTSTPAITANAQPLPKDPSGSSALNPPDTHRCVITLSINMQNKLYTDKFEWSLLHPPGFPEIFAKQTCADLGLHGEWVPNMAHAIYEASLRLKKDMIDNAGTLAGVVGSGVDGWGVIENEACEYHGTAESALGVGAGWRFDENDLGGDWEPKIEVLNKEEIERREGDRERQIRRQRRETARFTTNLQTQSSGLGDYFAGGLGASQGTPGGADDERMGRGERAKKKRRFRSLSPAGRDTPEVAGFGGTSSQLTEGERQYWSCSHCNVWGTAIWGVRDGPAGPRTLCNNCGLLYERDKRLPPWNHRLFYTDKNQASREANMPTHAQVPMVHQQPARHIQNFQSDVSSFPQSTPPTASRSFNRAAEDPSSHLYTGNTTGGQGQISASTMADITNYAEPGEDLDWTKITEPRERKRLQNIINGRKYRERRLAAEGHGGSGGNYPGASGVGSFLSTGYGSRQSAQQGGGSAQGTPTAA</sequence>
<keyword evidence="5" id="KW-0539">Nucleus</keyword>
<dbReference type="EMBL" id="CM001196">
    <property type="protein sequence ID" value="EGP92021.1"/>
    <property type="molecule type" value="Genomic_DNA"/>
</dbReference>
<gene>
    <name evidence="7" type="ORF">MYCGRDRAFT_89963</name>
</gene>
<name>F9WYE3_ZYMTI</name>
<keyword evidence="4" id="KW-0804">Transcription</keyword>
<dbReference type="STRING" id="336722.F9WYE3"/>
<dbReference type="RefSeq" id="XP_003857045.1">
    <property type="nucleotide sequence ID" value="XM_003856997.1"/>
</dbReference>
<dbReference type="Pfam" id="PF04855">
    <property type="entry name" value="SNF5"/>
    <property type="match status" value="1"/>
</dbReference>
<feature type="region of interest" description="Disordered" evidence="6">
    <location>
        <begin position="566"/>
        <end position="615"/>
    </location>
</feature>
<dbReference type="OMA" id="VEVQGIW"/>
<feature type="compositionally biased region" description="Polar residues" evidence="6">
    <location>
        <begin position="363"/>
        <end position="377"/>
    </location>
</feature>
<evidence type="ECO:0000313" key="7">
    <source>
        <dbReference type="EMBL" id="EGP92021.1"/>
    </source>
</evidence>
<comment type="similarity">
    <text evidence="2">Belongs to the SNF5 family.</text>
</comment>
<evidence type="ECO:0000256" key="5">
    <source>
        <dbReference type="ARBA" id="ARBA00023242"/>
    </source>
</evidence>
<dbReference type="GO" id="GO:0006338">
    <property type="term" value="P:chromatin remodeling"/>
    <property type="evidence" value="ECO:0007669"/>
    <property type="project" value="InterPro"/>
</dbReference>
<evidence type="ECO:0000256" key="6">
    <source>
        <dbReference type="SAM" id="MobiDB-lite"/>
    </source>
</evidence>
<dbReference type="PANTHER" id="PTHR10019">
    <property type="entry name" value="SNF5"/>
    <property type="match status" value="1"/>
</dbReference>
<reference evidence="7 8" key="1">
    <citation type="journal article" date="2011" name="PLoS Genet.">
        <title>Finished genome of the fungal wheat pathogen Mycosphaerella graminicola reveals dispensome structure, chromosome plasticity, and stealth pathogenesis.</title>
        <authorList>
            <person name="Goodwin S.B."/>
            <person name="Ben M'barek S."/>
            <person name="Dhillon B."/>
            <person name="Wittenberg A.H.J."/>
            <person name="Crane C.F."/>
            <person name="Hane J.K."/>
            <person name="Foster A.J."/>
            <person name="Van der Lee T.A.J."/>
            <person name="Grimwood J."/>
            <person name="Aerts A."/>
            <person name="Antoniw J."/>
            <person name="Bailey A."/>
            <person name="Bluhm B."/>
            <person name="Bowler J."/>
            <person name="Bristow J."/>
            <person name="van der Burgt A."/>
            <person name="Canto-Canche B."/>
            <person name="Churchill A.C.L."/>
            <person name="Conde-Ferraez L."/>
            <person name="Cools H.J."/>
            <person name="Coutinho P.M."/>
            <person name="Csukai M."/>
            <person name="Dehal P."/>
            <person name="De Wit P."/>
            <person name="Donzelli B."/>
            <person name="van de Geest H.C."/>
            <person name="van Ham R.C.H.J."/>
            <person name="Hammond-Kosack K.E."/>
            <person name="Henrissat B."/>
            <person name="Kilian A."/>
            <person name="Kobayashi A.K."/>
            <person name="Koopmann E."/>
            <person name="Kourmpetis Y."/>
            <person name="Kuzniar A."/>
            <person name="Lindquist E."/>
            <person name="Lombard V."/>
            <person name="Maliepaard C."/>
            <person name="Martins N."/>
            <person name="Mehrabi R."/>
            <person name="Nap J.P.H."/>
            <person name="Ponomarenko A."/>
            <person name="Rudd J.J."/>
            <person name="Salamov A."/>
            <person name="Schmutz J."/>
            <person name="Schouten H.J."/>
            <person name="Shapiro H."/>
            <person name="Stergiopoulos I."/>
            <person name="Torriani S.F.F."/>
            <person name="Tu H."/>
            <person name="de Vries R.P."/>
            <person name="Waalwijk C."/>
            <person name="Ware S.B."/>
            <person name="Wiebenga A."/>
            <person name="Zwiers L.-H."/>
            <person name="Oliver R.P."/>
            <person name="Grigoriev I.V."/>
            <person name="Kema G.H.J."/>
        </authorList>
    </citation>
    <scope>NUCLEOTIDE SEQUENCE [LARGE SCALE GENOMIC DNA]</scope>
    <source>
        <strain evidence="8">CBS 115943 / IPO323</strain>
    </source>
</reference>
<dbReference type="GO" id="GO:0006355">
    <property type="term" value="P:regulation of DNA-templated transcription"/>
    <property type="evidence" value="ECO:0007669"/>
    <property type="project" value="InterPro"/>
</dbReference>
<dbReference type="Gene3D" id="3.30.50.10">
    <property type="entry name" value="Erythroid Transcription Factor GATA-1, subunit A"/>
    <property type="match status" value="1"/>
</dbReference>
<proteinExistence type="inferred from homology"/>
<dbReference type="AlphaFoldDB" id="F9WYE3"/>
<feature type="compositionally biased region" description="Gly residues" evidence="6">
    <location>
        <begin position="566"/>
        <end position="575"/>
    </location>
</feature>
<accession>F9WYE3</accession>
<evidence type="ECO:0000256" key="2">
    <source>
        <dbReference type="ARBA" id="ARBA00010239"/>
    </source>
</evidence>
<dbReference type="InterPro" id="IPR013088">
    <property type="entry name" value="Znf_NHR/GATA"/>
</dbReference>
<protein>
    <submittedName>
        <fullName evidence="7">Uncharacterized protein</fullName>
    </submittedName>
</protein>
<feature type="region of interest" description="Disordered" evidence="6">
    <location>
        <begin position="309"/>
        <end position="393"/>
    </location>
</feature>
<feature type="compositionally biased region" description="Polar residues" evidence="6">
    <location>
        <begin position="708"/>
        <end position="724"/>
    </location>
</feature>
<organism evidence="7 8">
    <name type="scientific">Zymoseptoria tritici (strain CBS 115943 / IPO323)</name>
    <name type="common">Speckled leaf blotch fungus</name>
    <name type="synonym">Septoria tritici</name>
    <dbReference type="NCBI Taxonomy" id="336722"/>
    <lineage>
        <taxon>Eukaryota</taxon>
        <taxon>Fungi</taxon>
        <taxon>Dikarya</taxon>
        <taxon>Ascomycota</taxon>
        <taxon>Pezizomycotina</taxon>
        <taxon>Dothideomycetes</taxon>
        <taxon>Dothideomycetidae</taxon>
        <taxon>Mycosphaerellales</taxon>
        <taxon>Mycosphaerellaceae</taxon>
        <taxon>Zymoseptoria</taxon>
    </lineage>
</organism>
<dbReference type="eggNOG" id="KOG1649">
    <property type="taxonomic scope" value="Eukaryota"/>
</dbReference>
<evidence type="ECO:0000256" key="4">
    <source>
        <dbReference type="ARBA" id="ARBA00023163"/>
    </source>
</evidence>
<evidence type="ECO:0000313" key="8">
    <source>
        <dbReference type="Proteomes" id="UP000008062"/>
    </source>
</evidence>
<feature type="compositionally biased region" description="Polar residues" evidence="6">
    <location>
        <begin position="328"/>
        <end position="353"/>
    </location>
</feature>
<dbReference type="InParanoid" id="F9WYE3"/>
<dbReference type="GO" id="GO:0008270">
    <property type="term" value="F:zinc ion binding"/>
    <property type="evidence" value="ECO:0007669"/>
    <property type="project" value="InterPro"/>
</dbReference>
<dbReference type="HOGENOM" id="CLU_014421_2_0_1"/>
<dbReference type="KEGG" id="ztr:MYCGRDRAFT_89963"/>
<dbReference type="GO" id="GO:0000228">
    <property type="term" value="C:nuclear chromosome"/>
    <property type="evidence" value="ECO:0007669"/>
    <property type="project" value="InterPro"/>
</dbReference>
<dbReference type="GeneID" id="13398832"/>
<dbReference type="Proteomes" id="UP000008062">
    <property type="component" value="Chromosome 1"/>
</dbReference>
<dbReference type="OrthoDB" id="10258327at2759"/>
<dbReference type="SUPFAM" id="SSF57716">
    <property type="entry name" value="Glucocorticoid receptor-like (DNA-binding domain)"/>
    <property type="match status" value="1"/>
</dbReference>
<feature type="region of interest" description="Disordered" evidence="6">
    <location>
        <begin position="795"/>
        <end position="839"/>
    </location>
</feature>
<feature type="region of interest" description="Disordered" evidence="6">
    <location>
        <begin position="120"/>
        <end position="147"/>
    </location>
</feature>
<feature type="compositionally biased region" description="Low complexity" evidence="6">
    <location>
        <begin position="309"/>
        <end position="325"/>
    </location>
</feature>
<feature type="region of interest" description="Disordered" evidence="6">
    <location>
        <begin position="708"/>
        <end position="747"/>
    </location>
</feature>
<keyword evidence="8" id="KW-1185">Reference proteome</keyword>